<reference evidence="2" key="1">
    <citation type="submission" date="2016-10" db="EMBL/GenBank/DDBJ databases">
        <authorList>
            <person name="Varghese N."/>
            <person name="Submissions S."/>
        </authorList>
    </citation>
    <scope>NUCLEOTIDE SEQUENCE [LARGE SCALE GENOMIC DNA]</scope>
    <source>
        <strain evidence="2">DSM 22376</strain>
    </source>
</reference>
<accession>A0A1H4AXT8</accession>
<evidence type="ECO:0000313" key="2">
    <source>
        <dbReference type="Proteomes" id="UP000198951"/>
    </source>
</evidence>
<keyword evidence="2" id="KW-1185">Reference proteome</keyword>
<proteinExistence type="predicted"/>
<dbReference type="EMBL" id="FNRD01000004">
    <property type="protein sequence ID" value="SEA40733.1"/>
    <property type="molecule type" value="Genomic_DNA"/>
</dbReference>
<gene>
    <name evidence="1" type="ORF">SAMN05443667_10493</name>
</gene>
<protein>
    <submittedName>
        <fullName evidence="1">Uncharacterized protein</fullName>
    </submittedName>
</protein>
<dbReference type="AlphaFoldDB" id="A0A1H4AXT8"/>
<dbReference type="STRING" id="150146.SAMN05443667_10493"/>
<dbReference type="Proteomes" id="UP000198951">
    <property type="component" value="Unassembled WGS sequence"/>
</dbReference>
<organism evidence="1 2">
    <name type="scientific">Flavobacterium gillisiae</name>
    <dbReference type="NCBI Taxonomy" id="150146"/>
    <lineage>
        <taxon>Bacteria</taxon>
        <taxon>Pseudomonadati</taxon>
        <taxon>Bacteroidota</taxon>
        <taxon>Flavobacteriia</taxon>
        <taxon>Flavobacteriales</taxon>
        <taxon>Flavobacteriaceae</taxon>
        <taxon>Flavobacterium</taxon>
    </lineage>
</organism>
<sequence length="36" mass="4095">MCSSHYAFLLVTKTVRTIDFLCMVASTDVLPLIKNY</sequence>
<evidence type="ECO:0000313" key="1">
    <source>
        <dbReference type="EMBL" id="SEA40733.1"/>
    </source>
</evidence>
<name>A0A1H4AXT8_9FLAO</name>